<evidence type="ECO:0000313" key="1">
    <source>
        <dbReference type="EMBL" id="KAF3082696.1"/>
    </source>
</evidence>
<evidence type="ECO:0000313" key="2">
    <source>
        <dbReference type="EMBL" id="KAF3135197.1"/>
    </source>
</evidence>
<name>A0A7C8K384_ORBOL</name>
<proteinExistence type="predicted"/>
<evidence type="ECO:0000313" key="3">
    <source>
        <dbReference type="Proteomes" id="UP000475325"/>
    </source>
</evidence>
<dbReference type="EMBL" id="WIQZ01000033">
    <property type="protein sequence ID" value="KAF3135197.1"/>
    <property type="molecule type" value="Genomic_DNA"/>
</dbReference>
<comment type="caution">
    <text evidence="2">The sequence shown here is derived from an EMBL/GenBank/DDBJ whole genome shotgun (WGS) entry which is preliminary data.</text>
</comment>
<reference evidence="3 4" key="1">
    <citation type="submission" date="2019-06" db="EMBL/GenBank/DDBJ databases">
        <authorList>
            <person name="Palmer J.M."/>
        </authorList>
    </citation>
    <scope>NUCLEOTIDE SEQUENCE [LARGE SCALE GENOMIC DNA]</scope>
    <source>
        <strain evidence="1 3">TWF102</strain>
        <strain evidence="2 4">TWF703</strain>
    </source>
</reference>
<gene>
    <name evidence="1" type="ORF">TWF102_001125</name>
    <name evidence="2" type="ORF">TWF703_006110</name>
</gene>
<dbReference type="EMBL" id="WIQW01000113">
    <property type="protein sequence ID" value="KAF3082696.1"/>
    <property type="molecule type" value="Genomic_DNA"/>
</dbReference>
<dbReference type="Proteomes" id="UP000480548">
    <property type="component" value="Unassembled WGS sequence"/>
</dbReference>
<dbReference type="Proteomes" id="UP000475325">
    <property type="component" value="Unassembled WGS sequence"/>
</dbReference>
<sequence length="389" mass="44501">MSAGVQLWRVFSPATQEAMPWCSTWEKMAAGALACHLLNEIRAPAPGLDPFQGLDIPLIRNIPQPNCPLLALPPEILYVITDNLHSLTDILSLSLTCNPLLSVCLQKLRVSLHDRMKGAWINTPLICLGSLTDVNADLPPHIQEIDTALEMSTQLKDTVYFRTYRSGDRRHTYDRFETTHILLKNYDKFDLSDDRIADNRMMIPLAFQRNQRNKFPVSPLDFLISLTSELPGWTRRLVNRATDLDKGVLRLYSQTANYVLRNLSRKEYIPFTIGKTLKSEIESVFYRSQIIPIDQAVTIVFIFLITWSPSLQGLEDETVRKNVTEIHGLWAGDCFDVCEVEELKDGWRSVEEETLLSFRLYLPKMYKNMYGLDPWGEPQPGRLAVPSLF</sequence>
<accession>A0A7C8K384</accession>
<evidence type="ECO:0000313" key="4">
    <source>
        <dbReference type="Proteomes" id="UP000480548"/>
    </source>
</evidence>
<dbReference type="AlphaFoldDB" id="A0A7C8K384"/>
<organism evidence="2 4">
    <name type="scientific">Orbilia oligospora</name>
    <name type="common">Nematode-trapping fungus</name>
    <name type="synonym">Arthrobotrys oligospora</name>
    <dbReference type="NCBI Taxonomy" id="2813651"/>
    <lineage>
        <taxon>Eukaryota</taxon>
        <taxon>Fungi</taxon>
        <taxon>Dikarya</taxon>
        <taxon>Ascomycota</taxon>
        <taxon>Pezizomycotina</taxon>
        <taxon>Orbiliomycetes</taxon>
        <taxon>Orbiliales</taxon>
        <taxon>Orbiliaceae</taxon>
        <taxon>Orbilia</taxon>
    </lineage>
</organism>
<protein>
    <submittedName>
        <fullName evidence="2">Uncharacterized protein</fullName>
    </submittedName>
</protein>